<feature type="compositionally biased region" description="Basic and acidic residues" evidence="1">
    <location>
        <begin position="73"/>
        <end position="82"/>
    </location>
</feature>
<dbReference type="InParanoid" id="A2F1J7"/>
<keyword evidence="3" id="KW-1185">Reference proteome</keyword>
<protein>
    <submittedName>
        <fullName evidence="2">Uncharacterized protein</fullName>
    </submittedName>
</protein>
<evidence type="ECO:0000313" key="3">
    <source>
        <dbReference type="Proteomes" id="UP000001542"/>
    </source>
</evidence>
<dbReference type="AlphaFoldDB" id="A2F1J7"/>
<dbReference type="VEuPathDB" id="TrichDB:TVAG_440410"/>
<sequence length="113" mass="13265">MELYNKDPSYVKLFQNLNIKGVSNNRAKQFLEIFSNSMAISKDSNLRILWELLKPRLDIERRKNTSISYNKQFKQDPSKIKSEEEDEEKNLSPGGVFSSPFGFPMEASWPFRR</sequence>
<dbReference type="EMBL" id="DS113574">
    <property type="protein sequence ID" value="EAY01215.1"/>
    <property type="molecule type" value="Genomic_DNA"/>
</dbReference>
<dbReference type="KEGG" id="tva:4759029"/>
<dbReference type="SMR" id="A2F1J7"/>
<dbReference type="VEuPathDB" id="TrichDB:TVAGG3_0369430"/>
<evidence type="ECO:0000313" key="2">
    <source>
        <dbReference type="EMBL" id="EAY01215.1"/>
    </source>
</evidence>
<reference evidence="2" key="2">
    <citation type="journal article" date="2007" name="Science">
        <title>Draft genome sequence of the sexually transmitted pathogen Trichomonas vaginalis.</title>
        <authorList>
            <person name="Carlton J.M."/>
            <person name="Hirt R.P."/>
            <person name="Silva J.C."/>
            <person name="Delcher A.L."/>
            <person name="Schatz M."/>
            <person name="Zhao Q."/>
            <person name="Wortman J.R."/>
            <person name="Bidwell S.L."/>
            <person name="Alsmark U.C.M."/>
            <person name="Besteiro S."/>
            <person name="Sicheritz-Ponten T."/>
            <person name="Noel C.J."/>
            <person name="Dacks J.B."/>
            <person name="Foster P.G."/>
            <person name="Simillion C."/>
            <person name="Van de Peer Y."/>
            <person name="Miranda-Saavedra D."/>
            <person name="Barton G.J."/>
            <person name="Westrop G.D."/>
            <person name="Mueller S."/>
            <person name="Dessi D."/>
            <person name="Fiori P.L."/>
            <person name="Ren Q."/>
            <person name="Paulsen I."/>
            <person name="Zhang H."/>
            <person name="Bastida-Corcuera F.D."/>
            <person name="Simoes-Barbosa A."/>
            <person name="Brown M.T."/>
            <person name="Hayes R.D."/>
            <person name="Mukherjee M."/>
            <person name="Okumura C.Y."/>
            <person name="Schneider R."/>
            <person name="Smith A.J."/>
            <person name="Vanacova S."/>
            <person name="Villalvazo M."/>
            <person name="Haas B.J."/>
            <person name="Pertea M."/>
            <person name="Feldblyum T.V."/>
            <person name="Utterback T.R."/>
            <person name="Shu C.L."/>
            <person name="Osoegawa K."/>
            <person name="de Jong P.J."/>
            <person name="Hrdy I."/>
            <person name="Horvathova L."/>
            <person name="Zubacova Z."/>
            <person name="Dolezal P."/>
            <person name="Malik S.B."/>
            <person name="Logsdon J.M. Jr."/>
            <person name="Henze K."/>
            <person name="Gupta A."/>
            <person name="Wang C.C."/>
            <person name="Dunne R.L."/>
            <person name="Upcroft J.A."/>
            <person name="Upcroft P."/>
            <person name="White O."/>
            <person name="Salzberg S.L."/>
            <person name="Tang P."/>
            <person name="Chiu C.-H."/>
            <person name="Lee Y.-S."/>
            <person name="Embley T.M."/>
            <person name="Coombs G.H."/>
            <person name="Mottram J.C."/>
            <person name="Tachezy J."/>
            <person name="Fraser-Liggett C.M."/>
            <person name="Johnson P.J."/>
        </authorList>
    </citation>
    <scope>NUCLEOTIDE SEQUENCE [LARGE SCALE GENOMIC DNA]</scope>
    <source>
        <strain evidence="2">G3</strain>
    </source>
</reference>
<reference evidence="2" key="1">
    <citation type="submission" date="2006-10" db="EMBL/GenBank/DDBJ databases">
        <authorList>
            <person name="Amadeo P."/>
            <person name="Zhao Q."/>
            <person name="Wortman J."/>
            <person name="Fraser-Liggett C."/>
            <person name="Carlton J."/>
        </authorList>
    </citation>
    <scope>NUCLEOTIDE SEQUENCE</scope>
    <source>
        <strain evidence="2">G3</strain>
    </source>
</reference>
<evidence type="ECO:0000256" key="1">
    <source>
        <dbReference type="SAM" id="MobiDB-lite"/>
    </source>
</evidence>
<name>A2F1J7_TRIV3</name>
<feature type="region of interest" description="Disordered" evidence="1">
    <location>
        <begin position="68"/>
        <end position="113"/>
    </location>
</feature>
<dbReference type="Proteomes" id="UP000001542">
    <property type="component" value="Unassembled WGS sequence"/>
</dbReference>
<proteinExistence type="predicted"/>
<organism evidence="2 3">
    <name type="scientific">Trichomonas vaginalis (strain ATCC PRA-98 / G3)</name>
    <dbReference type="NCBI Taxonomy" id="412133"/>
    <lineage>
        <taxon>Eukaryota</taxon>
        <taxon>Metamonada</taxon>
        <taxon>Parabasalia</taxon>
        <taxon>Trichomonadida</taxon>
        <taxon>Trichomonadidae</taxon>
        <taxon>Trichomonas</taxon>
    </lineage>
</organism>
<gene>
    <name evidence="2" type="ORF">TVAG_440410</name>
</gene>
<dbReference type="RefSeq" id="XP_001330131.1">
    <property type="nucleotide sequence ID" value="XM_001330096.1"/>
</dbReference>
<accession>A2F1J7</accession>